<protein>
    <submittedName>
        <fullName evidence="3">Uncharacterized protein DUF1707</fullName>
    </submittedName>
</protein>
<dbReference type="AlphaFoldDB" id="A0A4R6JUJ1"/>
<comment type="caution">
    <text evidence="3">The sequence shown here is derived from an EMBL/GenBank/DDBJ whole genome shotgun (WGS) entry which is preliminary data.</text>
</comment>
<evidence type="ECO:0000259" key="2">
    <source>
        <dbReference type="Pfam" id="PF08044"/>
    </source>
</evidence>
<proteinExistence type="predicted"/>
<accession>A0A4R6JUJ1</accession>
<dbReference type="OrthoDB" id="4772576at2"/>
<dbReference type="Pfam" id="PF08044">
    <property type="entry name" value="DUF1707"/>
    <property type="match status" value="1"/>
</dbReference>
<gene>
    <name evidence="3" type="ORF">C8E87_2397</name>
</gene>
<sequence>MEIRASDEDRERTVADLERHAGAGRLTLDEFAERAKLAHGARTLDELAAVVHDLPADAQPAGSVAAQPEEPSRDLLILFAVAAATLVLLGFFIALIRS</sequence>
<organism evidence="3 4">
    <name type="scientific">Paractinoplanes brasiliensis</name>
    <dbReference type="NCBI Taxonomy" id="52695"/>
    <lineage>
        <taxon>Bacteria</taxon>
        <taxon>Bacillati</taxon>
        <taxon>Actinomycetota</taxon>
        <taxon>Actinomycetes</taxon>
        <taxon>Micromonosporales</taxon>
        <taxon>Micromonosporaceae</taxon>
        <taxon>Paractinoplanes</taxon>
    </lineage>
</organism>
<evidence type="ECO:0000313" key="3">
    <source>
        <dbReference type="EMBL" id="TDO38736.1"/>
    </source>
</evidence>
<feature type="transmembrane region" description="Helical" evidence="1">
    <location>
        <begin position="75"/>
        <end position="96"/>
    </location>
</feature>
<dbReference type="RefSeq" id="WP_133873170.1">
    <property type="nucleotide sequence ID" value="NZ_BOMD01000018.1"/>
</dbReference>
<evidence type="ECO:0000256" key="1">
    <source>
        <dbReference type="SAM" id="Phobius"/>
    </source>
</evidence>
<dbReference type="PANTHER" id="PTHR40763:SF4">
    <property type="entry name" value="DUF1707 DOMAIN-CONTAINING PROTEIN"/>
    <property type="match status" value="1"/>
</dbReference>
<dbReference type="Proteomes" id="UP000294901">
    <property type="component" value="Unassembled WGS sequence"/>
</dbReference>
<dbReference type="InterPro" id="IPR012551">
    <property type="entry name" value="DUF1707_SHOCT-like"/>
</dbReference>
<evidence type="ECO:0000313" key="4">
    <source>
        <dbReference type="Proteomes" id="UP000294901"/>
    </source>
</evidence>
<name>A0A4R6JUJ1_9ACTN</name>
<keyword evidence="1" id="KW-0472">Membrane</keyword>
<dbReference type="PANTHER" id="PTHR40763">
    <property type="entry name" value="MEMBRANE PROTEIN-RELATED"/>
    <property type="match status" value="1"/>
</dbReference>
<keyword evidence="1" id="KW-1133">Transmembrane helix</keyword>
<keyword evidence="4" id="KW-1185">Reference proteome</keyword>
<dbReference type="EMBL" id="SNWR01000001">
    <property type="protein sequence ID" value="TDO38736.1"/>
    <property type="molecule type" value="Genomic_DNA"/>
</dbReference>
<feature type="domain" description="DUF1707" evidence="2">
    <location>
        <begin position="3"/>
        <end position="55"/>
    </location>
</feature>
<reference evidence="3 4" key="1">
    <citation type="submission" date="2019-03" db="EMBL/GenBank/DDBJ databases">
        <title>Sequencing the genomes of 1000 actinobacteria strains.</title>
        <authorList>
            <person name="Klenk H.-P."/>
        </authorList>
    </citation>
    <scope>NUCLEOTIDE SEQUENCE [LARGE SCALE GENOMIC DNA]</scope>
    <source>
        <strain evidence="3 4">DSM 43805</strain>
    </source>
</reference>
<keyword evidence="1" id="KW-0812">Transmembrane</keyword>